<reference evidence="11" key="1">
    <citation type="journal article" date="2014" name="Int. J. Syst. Evol. Microbiol.">
        <title>Complete genome sequence of Corynebacterium casei LMG S-19264T (=DSM 44701T), isolated from a smear-ripened cheese.</title>
        <authorList>
            <consortium name="US DOE Joint Genome Institute (JGI-PGF)"/>
            <person name="Walter F."/>
            <person name="Albersmeier A."/>
            <person name="Kalinowski J."/>
            <person name="Ruckert C."/>
        </authorList>
    </citation>
    <scope>NUCLEOTIDE SEQUENCE</scope>
    <source>
        <strain evidence="11">KCTC 32255</strain>
    </source>
</reference>
<feature type="transmembrane region" description="Helical" evidence="9">
    <location>
        <begin position="494"/>
        <end position="512"/>
    </location>
</feature>
<dbReference type="PANTHER" id="PTHR42718:SF9">
    <property type="entry name" value="MAJOR FACILITATOR SUPERFAMILY MULTIDRUG TRANSPORTER MFSC"/>
    <property type="match status" value="1"/>
</dbReference>
<keyword evidence="6 9" id="KW-1133">Transmembrane helix</keyword>
<dbReference type="Gene3D" id="1.20.1250.20">
    <property type="entry name" value="MFS general substrate transporter like domains"/>
    <property type="match status" value="1"/>
</dbReference>
<sequence>MAATASPAAGGAGGAARPPSTEDDRPVTPRMVLIGFLLALSNFVVTLDMTIANVSVPHIAGGMAVAVSSGTWVITSYAVAEAICVPLAGWMIGRFGAFRVLFVSIVGFGVFSALCGLATSLPMLVLFRLGQGFCGGPLMPLSQMMLMRVFPPRVRGKAMSAWVMTVIVAPILGPILGGTISDNWSWRWIFFINVPVVAAIFIGLRMTLGGRDTETKKLPIDFAGLALLVLWVGAFQLMLDLGRDEDWFNSTTIVTLGCIAAVGFAVFMIWELGEAHPVVDLKVFRHRGFSAAAISLTLAFGTYLASVVIVPQFLQTTMGYTATQAGYVMAFSGVMAIIGAPLVPKVIEYVDARFVVFFGMLWVAMCSLLRSRWNTDTDFWHFVFPQLIQGLGVACFMLPLTLISLSSVNPEEVPAAASIISFTRTISNAVGTATITALWDDYSRADRAELVGTMNGVNEVTAAMQQHGVSAATAQANIAAMVERQAVTLATDHTFALSAVLLMLAACTVWLAPKPARGAKAAEAAAEAH</sequence>
<comment type="subcellular location">
    <subcellularLocation>
        <location evidence="1">Cell membrane</location>
        <topology evidence="1">Multi-pass membrane protein</topology>
    </subcellularLocation>
</comment>
<gene>
    <name evidence="11" type="primary">emrB</name>
    <name evidence="11" type="ORF">GCM10011614_26080</name>
</gene>
<dbReference type="NCBIfam" id="TIGR00711">
    <property type="entry name" value="efflux_EmrB"/>
    <property type="match status" value="1"/>
</dbReference>
<dbReference type="GO" id="GO:0022857">
    <property type="term" value="F:transmembrane transporter activity"/>
    <property type="evidence" value="ECO:0007669"/>
    <property type="project" value="InterPro"/>
</dbReference>
<feature type="transmembrane region" description="Helical" evidence="9">
    <location>
        <begin position="31"/>
        <end position="52"/>
    </location>
</feature>
<dbReference type="InterPro" id="IPR036259">
    <property type="entry name" value="MFS_trans_sf"/>
</dbReference>
<feature type="transmembrane region" description="Helical" evidence="9">
    <location>
        <begin position="72"/>
        <end position="93"/>
    </location>
</feature>
<evidence type="ECO:0000256" key="5">
    <source>
        <dbReference type="ARBA" id="ARBA00022692"/>
    </source>
</evidence>
<evidence type="ECO:0000256" key="8">
    <source>
        <dbReference type="SAM" id="MobiDB-lite"/>
    </source>
</evidence>
<name>A0A918UHL5_9SPHN</name>
<feature type="transmembrane region" description="Helical" evidence="9">
    <location>
        <begin position="125"/>
        <end position="146"/>
    </location>
</feature>
<comment type="caution">
    <text evidence="11">The sequence shown here is derived from an EMBL/GenBank/DDBJ whole genome shotgun (WGS) entry which is preliminary data.</text>
</comment>
<feature type="transmembrane region" description="Helical" evidence="9">
    <location>
        <begin position="100"/>
        <end position="119"/>
    </location>
</feature>
<feature type="domain" description="Major facilitator superfamily (MFS) profile" evidence="10">
    <location>
        <begin position="34"/>
        <end position="517"/>
    </location>
</feature>
<dbReference type="SUPFAM" id="SSF103473">
    <property type="entry name" value="MFS general substrate transporter"/>
    <property type="match status" value="1"/>
</dbReference>
<dbReference type="PANTHER" id="PTHR42718">
    <property type="entry name" value="MAJOR FACILITATOR SUPERFAMILY MULTIDRUG TRANSPORTER MFSC"/>
    <property type="match status" value="1"/>
</dbReference>
<dbReference type="CDD" id="cd17503">
    <property type="entry name" value="MFS_LmrB_MDR_like"/>
    <property type="match status" value="1"/>
</dbReference>
<evidence type="ECO:0000256" key="7">
    <source>
        <dbReference type="ARBA" id="ARBA00023136"/>
    </source>
</evidence>
<dbReference type="AlphaFoldDB" id="A0A918UHL5"/>
<keyword evidence="3" id="KW-0813">Transport</keyword>
<evidence type="ECO:0000256" key="1">
    <source>
        <dbReference type="ARBA" id="ARBA00004651"/>
    </source>
</evidence>
<evidence type="ECO:0000313" key="11">
    <source>
        <dbReference type="EMBL" id="GGZ09841.1"/>
    </source>
</evidence>
<dbReference type="EMBL" id="BMZA01000010">
    <property type="protein sequence ID" value="GGZ09841.1"/>
    <property type="molecule type" value="Genomic_DNA"/>
</dbReference>
<feature type="transmembrane region" description="Helical" evidence="9">
    <location>
        <begin position="379"/>
        <end position="403"/>
    </location>
</feature>
<dbReference type="Gene3D" id="1.20.1720.10">
    <property type="entry name" value="Multidrug resistance protein D"/>
    <property type="match status" value="1"/>
</dbReference>
<evidence type="ECO:0000256" key="3">
    <source>
        <dbReference type="ARBA" id="ARBA00022448"/>
    </source>
</evidence>
<evidence type="ECO:0000256" key="6">
    <source>
        <dbReference type="ARBA" id="ARBA00022989"/>
    </source>
</evidence>
<keyword evidence="12" id="KW-1185">Reference proteome</keyword>
<feature type="transmembrane region" description="Helical" evidence="9">
    <location>
        <begin position="158"/>
        <end position="176"/>
    </location>
</feature>
<dbReference type="InterPro" id="IPR004638">
    <property type="entry name" value="EmrB-like"/>
</dbReference>
<feature type="transmembrane region" description="Helical" evidence="9">
    <location>
        <begin position="220"/>
        <end position="239"/>
    </location>
</feature>
<evidence type="ECO:0000256" key="9">
    <source>
        <dbReference type="SAM" id="Phobius"/>
    </source>
</evidence>
<feature type="transmembrane region" description="Helical" evidence="9">
    <location>
        <begin position="291"/>
        <end position="313"/>
    </location>
</feature>
<reference evidence="11" key="2">
    <citation type="submission" date="2020-09" db="EMBL/GenBank/DDBJ databases">
        <authorList>
            <person name="Sun Q."/>
            <person name="Kim S."/>
        </authorList>
    </citation>
    <scope>NUCLEOTIDE SEQUENCE</scope>
    <source>
        <strain evidence="11">KCTC 32255</strain>
    </source>
</reference>
<dbReference type="Pfam" id="PF07690">
    <property type="entry name" value="MFS_1"/>
    <property type="match status" value="1"/>
</dbReference>
<proteinExistence type="inferred from homology"/>
<keyword evidence="4" id="KW-1003">Cell membrane</keyword>
<feature type="region of interest" description="Disordered" evidence="8">
    <location>
        <begin position="1"/>
        <end position="26"/>
    </location>
</feature>
<dbReference type="PROSITE" id="PS50850">
    <property type="entry name" value="MFS"/>
    <property type="match status" value="1"/>
</dbReference>
<evidence type="ECO:0000259" key="10">
    <source>
        <dbReference type="PROSITE" id="PS50850"/>
    </source>
</evidence>
<dbReference type="GO" id="GO:0005886">
    <property type="term" value="C:plasma membrane"/>
    <property type="evidence" value="ECO:0007669"/>
    <property type="project" value="UniProtKB-SubCell"/>
</dbReference>
<accession>A0A918UHL5</accession>
<dbReference type="InterPro" id="IPR011701">
    <property type="entry name" value="MFS"/>
</dbReference>
<evidence type="ECO:0000256" key="2">
    <source>
        <dbReference type="ARBA" id="ARBA00008537"/>
    </source>
</evidence>
<feature type="transmembrane region" description="Helical" evidence="9">
    <location>
        <begin position="355"/>
        <end position="373"/>
    </location>
</feature>
<organism evidence="11 12">
    <name type="scientific">Novosphingobium colocasiae</name>
    <dbReference type="NCBI Taxonomy" id="1256513"/>
    <lineage>
        <taxon>Bacteria</taxon>
        <taxon>Pseudomonadati</taxon>
        <taxon>Pseudomonadota</taxon>
        <taxon>Alphaproteobacteria</taxon>
        <taxon>Sphingomonadales</taxon>
        <taxon>Sphingomonadaceae</taxon>
        <taxon>Novosphingobium</taxon>
    </lineage>
</organism>
<protein>
    <submittedName>
        <fullName evidence="11">MFS transporter</fullName>
    </submittedName>
</protein>
<feature type="transmembrane region" description="Helical" evidence="9">
    <location>
        <begin position="325"/>
        <end position="343"/>
    </location>
</feature>
<comment type="similarity">
    <text evidence="2">Belongs to the major facilitator superfamily. EmrB family.</text>
</comment>
<feature type="transmembrane region" description="Helical" evidence="9">
    <location>
        <begin position="188"/>
        <end position="208"/>
    </location>
</feature>
<dbReference type="Proteomes" id="UP000648075">
    <property type="component" value="Unassembled WGS sequence"/>
</dbReference>
<evidence type="ECO:0000256" key="4">
    <source>
        <dbReference type="ARBA" id="ARBA00022475"/>
    </source>
</evidence>
<evidence type="ECO:0000313" key="12">
    <source>
        <dbReference type="Proteomes" id="UP000648075"/>
    </source>
</evidence>
<dbReference type="RefSeq" id="WP_189621645.1">
    <property type="nucleotide sequence ID" value="NZ_BMZA01000010.1"/>
</dbReference>
<keyword evidence="7 9" id="KW-0472">Membrane</keyword>
<dbReference type="InterPro" id="IPR020846">
    <property type="entry name" value="MFS_dom"/>
</dbReference>
<keyword evidence="5 9" id="KW-0812">Transmembrane</keyword>
<feature type="transmembrane region" description="Helical" evidence="9">
    <location>
        <begin position="251"/>
        <end position="270"/>
    </location>
</feature>